<evidence type="ECO:0000313" key="3">
    <source>
        <dbReference type="Proteomes" id="UP000460290"/>
    </source>
</evidence>
<dbReference type="InterPro" id="IPR036046">
    <property type="entry name" value="Acylphosphatase-like_dom_sf"/>
</dbReference>
<dbReference type="EMBL" id="WTYZ01000001">
    <property type="protein sequence ID" value="MXO82126.1"/>
    <property type="molecule type" value="Genomic_DNA"/>
</dbReference>
<comment type="caution">
    <text evidence="2">The sequence shown here is derived from an EMBL/GenBank/DDBJ whole genome shotgun (WGS) entry which is preliminary data.</text>
</comment>
<protein>
    <submittedName>
        <fullName evidence="2">Activator of photopigment and puc expression</fullName>
    </submittedName>
</protein>
<name>A0A844Z4C3_9SPHN</name>
<reference evidence="2 3" key="1">
    <citation type="submission" date="2019-12" db="EMBL/GenBank/DDBJ databases">
        <title>Genomic-based taxomic classification of the family Erythrobacteraceae.</title>
        <authorList>
            <person name="Xu L."/>
        </authorList>
    </citation>
    <scope>NUCLEOTIDE SEQUENCE [LARGE SCALE GENOMIC DNA]</scope>
    <source>
        <strain evidence="2 3">KCTC 42006</strain>
    </source>
</reference>
<dbReference type="RefSeq" id="WP_160612455.1">
    <property type="nucleotide sequence ID" value="NZ_JAUFQM010000001.1"/>
</dbReference>
<sequence>MRQFVYISTAAHEVSNDDVVNILESSRRNNPDRGITGFLIFNGRNFLQLVEGPEDALFSLMNQLARDSRHSGIVRLEDIPIETRTCEEWAMTRLRLIDPVQERRTNLDAILPASLAPNVRRTVLNFAALN</sequence>
<feature type="domain" description="BLUF" evidence="1">
    <location>
        <begin position="1"/>
        <end position="92"/>
    </location>
</feature>
<dbReference type="GO" id="GO:0009882">
    <property type="term" value="F:blue light photoreceptor activity"/>
    <property type="evidence" value="ECO:0007669"/>
    <property type="project" value="InterPro"/>
</dbReference>
<dbReference type="SMART" id="SM01034">
    <property type="entry name" value="BLUF"/>
    <property type="match status" value="1"/>
</dbReference>
<dbReference type="Pfam" id="PF04940">
    <property type="entry name" value="BLUF"/>
    <property type="match status" value="1"/>
</dbReference>
<dbReference type="Gene3D" id="3.30.70.100">
    <property type="match status" value="1"/>
</dbReference>
<dbReference type="OrthoDB" id="196105at2"/>
<dbReference type="PROSITE" id="PS50925">
    <property type="entry name" value="BLUF"/>
    <property type="match status" value="1"/>
</dbReference>
<accession>A0A844Z4C3</accession>
<dbReference type="Proteomes" id="UP000460290">
    <property type="component" value="Unassembled WGS sequence"/>
</dbReference>
<organism evidence="2 3">
    <name type="scientific">Pontixanthobacter aestiaquae</name>
    <dbReference type="NCBI Taxonomy" id="1509367"/>
    <lineage>
        <taxon>Bacteria</taxon>
        <taxon>Pseudomonadati</taxon>
        <taxon>Pseudomonadota</taxon>
        <taxon>Alphaproteobacteria</taxon>
        <taxon>Sphingomonadales</taxon>
        <taxon>Erythrobacteraceae</taxon>
        <taxon>Pontixanthobacter</taxon>
    </lineage>
</organism>
<gene>
    <name evidence="2" type="ORF">GRI35_01900</name>
</gene>
<dbReference type="InterPro" id="IPR007024">
    <property type="entry name" value="BLUF_domain"/>
</dbReference>
<evidence type="ECO:0000259" key="1">
    <source>
        <dbReference type="PROSITE" id="PS50925"/>
    </source>
</evidence>
<dbReference type="GO" id="GO:0071949">
    <property type="term" value="F:FAD binding"/>
    <property type="evidence" value="ECO:0007669"/>
    <property type="project" value="InterPro"/>
</dbReference>
<dbReference type="SUPFAM" id="SSF54975">
    <property type="entry name" value="Acylphosphatase/BLUF domain-like"/>
    <property type="match status" value="1"/>
</dbReference>
<evidence type="ECO:0000313" key="2">
    <source>
        <dbReference type="EMBL" id="MXO82126.1"/>
    </source>
</evidence>
<keyword evidence="3" id="KW-1185">Reference proteome</keyword>
<dbReference type="AlphaFoldDB" id="A0A844Z4C3"/>
<proteinExistence type="predicted"/>